<comment type="caution">
    <text evidence="2">The sequence shown here is derived from an EMBL/GenBank/DDBJ whole genome shotgun (WGS) entry which is preliminary data.</text>
</comment>
<dbReference type="STRING" id="3818.A0A444Y2K1"/>
<keyword evidence="3" id="KW-1185">Reference proteome</keyword>
<evidence type="ECO:0000313" key="2">
    <source>
        <dbReference type="EMBL" id="RYQ96096.1"/>
    </source>
</evidence>
<dbReference type="EMBL" id="SDMP01000018">
    <property type="protein sequence ID" value="RYQ96096.1"/>
    <property type="molecule type" value="Genomic_DNA"/>
</dbReference>
<proteinExistence type="predicted"/>
<protein>
    <submittedName>
        <fullName evidence="2">Uncharacterized protein</fullName>
    </submittedName>
</protein>
<gene>
    <name evidence="2" type="ORF">Ahy_B08g091628</name>
</gene>
<feature type="compositionally biased region" description="Basic and acidic residues" evidence="1">
    <location>
        <begin position="27"/>
        <end position="37"/>
    </location>
</feature>
<dbReference type="AlphaFoldDB" id="A0A444Y2K1"/>
<evidence type="ECO:0000256" key="1">
    <source>
        <dbReference type="SAM" id="MobiDB-lite"/>
    </source>
</evidence>
<organism evidence="2 3">
    <name type="scientific">Arachis hypogaea</name>
    <name type="common">Peanut</name>
    <dbReference type="NCBI Taxonomy" id="3818"/>
    <lineage>
        <taxon>Eukaryota</taxon>
        <taxon>Viridiplantae</taxon>
        <taxon>Streptophyta</taxon>
        <taxon>Embryophyta</taxon>
        <taxon>Tracheophyta</taxon>
        <taxon>Spermatophyta</taxon>
        <taxon>Magnoliopsida</taxon>
        <taxon>eudicotyledons</taxon>
        <taxon>Gunneridae</taxon>
        <taxon>Pentapetalae</taxon>
        <taxon>rosids</taxon>
        <taxon>fabids</taxon>
        <taxon>Fabales</taxon>
        <taxon>Fabaceae</taxon>
        <taxon>Papilionoideae</taxon>
        <taxon>50 kb inversion clade</taxon>
        <taxon>dalbergioids sensu lato</taxon>
        <taxon>Dalbergieae</taxon>
        <taxon>Pterocarpus clade</taxon>
        <taxon>Arachis</taxon>
    </lineage>
</organism>
<evidence type="ECO:0000313" key="3">
    <source>
        <dbReference type="Proteomes" id="UP000289738"/>
    </source>
</evidence>
<sequence length="284" mass="31380">MPPRPLSHPARSERKCEAEGGEEGDGDERALVREQRVRGGRRRNSAAATAIAVPEKGARRRERRFTDEMEREDEDAMQKKRRLFHRALSSLLGSIEAAAAARACRAFIFTFGFYDYFLSLGFHLYALSSCFSSNGLVLLEKTDSHVEPLSGAQRHPWWLKEISKVKEAISIANNAFWSIGELAVKIQKKKIKKSSDMNVDNLKAVGNGYSSSNSSSSIPYLANGGIPSLKLPVVISDDFTTLFVVANRPYSCSAQPTNAPAMQPPVAHRIQCASLSIHDRSVDI</sequence>
<feature type="region of interest" description="Disordered" evidence="1">
    <location>
        <begin position="1"/>
        <end position="72"/>
    </location>
</feature>
<dbReference type="Proteomes" id="UP000289738">
    <property type="component" value="Chromosome B08"/>
</dbReference>
<reference evidence="2 3" key="1">
    <citation type="submission" date="2019-01" db="EMBL/GenBank/DDBJ databases">
        <title>Sequencing of cultivated peanut Arachis hypogaea provides insights into genome evolution and oil improvement.</title>
        <authorList>
            <person name="Chen X."/>
        </authorList>
    </citation>
    <scope>NUCLEOTIDE SEQUENCE [LARGE SCALE GENOMIC DNA]</scope>
    <source>
        <strain evidence="3">cv. Fuhuasheng</strain>
        <tissue evidence="2">Leaves</tissue>
    </source>
</reference>
<accession>A0A444Y2K1</accession>
<name>A0A444Y2K1_ARAHY</name>